<dbReference type="Proteomes" id="UP001178322">
    <property type="component" value="Chromosome"/>
</dbReference>
<gene>
    <name evidence="3" type="ORF">QNH24_12950</name>
</gene>
<dbReference type="InterPro" id="IPR018649">
    <property type="entry name" value="SHOCT"/>
</dbReference>
<evidence type="ECO:0000313" key="3">
    <source>
        <dbReference type="EMBL" id="WHY49261.1"/>
    </source>
</evidence>
<dbReference type="EMBL" id="CP126101">
    <property type="protein sequence ID" value="WHY49261.1"/>
    <property type="molecule type" value="Genomic_DNA"/>
</dbReference>
<dbReference type="Pfam" id="PF09851">
    <property type="entry name" value="SHOCT"/>
    <property type="match status" value="1"/>
</dbReference>
<reference evidence="3" key="1">
    <citation type="submission" date="2023-05" db="EMBL/GenBank/DDBJ databases">
        <title>Comparative genomics of Bacillaceae isolates and their secondary metabolite potential.</title>
        <authorList>
            <person name="Song L."/>
            <person name="Nielsen L.J."/>
            <person name="Mohite O."/>
            <person name="Xu X."/>
            <person name="Weber T."/>
            <person name="Kovacs A.T."/>
        </authorList>
    </citation>
    <scope>NUCLEOTIDE SEQUENCE</scope>
    <source>
        <strain evidence="3">LY1</strain>
    </source>
</reference>
<dbReference type="InterPro" id="IPR027860">
    <property type="entry name" value="DUF4429"/>
</dbReference>
<sequence length="154" mass="16872">MSKVYEFKSNGKFTVTVDDYNVKIQSKGFSNFINKGGSKGEKSIPIKSITAIQFKEPGLTTGYIQFAYSGSSETKGGTMAAVKDENSITFVKKELKQAREMVDLIESKRHADSTTAQSTAVSAADEIIKMKELLDAGILTQDEFEAKKKQLLGI</sequence>
<protein>
    <submittedName>
        <fullName evidence="3">SHOCT domain-containing protein</fullName>
    </submittedName>
</protein>
<dbReference type="RefSeq" id="WP_283868017.1">
    <property type="nucleotide sequence ID" value="NZ_CP126101.1"/>
</dbReference>
<feature type="domain" description="SHOCT" evidence="1">
    <location>
        <begin position="125"/>
        <end position="152"/>
    </location>
</feature>
<evidence type="ECO:0000313" key="4">
    <source>
        <dbReference type="Proteomes" id="UP001178322"/>
    </source>
</evidence>
<feature type="domain" description="DUF4429" evidence="2">
    <location>
        <begin position="16"/>
        <end position="105"/>
    </location>
</feature>
<evidence type="ECO:0000259" key="1">
    <source>
        <dbReference type="Pfam" id="PF09851"/>
    </source>
</evidence>
<proteinExistence type="predicted"/>
<dbReference type="Pfam" id="PF14472">
    <property type="entry name" value="DUF4429"/>
    <property type="match status" value="1"/>
</dbReference>
<accession>A0AAX3WN44</accession>
<dbReference type="AlphaFoldDB" id="A0AAX3WN44"/>
<name>A0AAX3WN44_9BACI</name>
<evidence type="ECO:0000259" key="2">
    <source>
        <dbReference type="Pfam" id="PF14472"/>
    </source>
</evidence>
<organism evidence="3 4">
    <name type="scientific">Lysinibacillus pakistanensis</name>
    <dbReference type="NCBI Taxonomy" id="759811"/>
    <lineage>
        <taxon>Bacteria</taxon>
        <taxon>Bacillati</taxon>
        <taxon>Bacillota</taxon>
        <taxon>Bacilli</taxon>
        <taxon>Bacillales</taxon>
        <taxon>Bacillaceae</taxon>
        <taxon>Lysinibacillus</taxon>
    </lineage>
</organism>